<evidence type="ECO:0000256" key="7">
    <source>
        <dbReference type="SAM" id="MobiDB-lite"/>
    </source>
</evidence>
<keyword evidence="5" id="KW-1133">Transmembrane helix</keyword>
<keyword evidence="3" id="KW-1003">Cell membrane</keyword>
<name>A0ABW3DRD3_9ACTN</name>
<keyword evidence="6" id="KW-0472">Membrane</keyword>
<dbReference type="InterPro" id="IPR051539">
    <property type="entry name" value="T4SS-coupling_protein"/>
</dbReference>
<dbReference type="PANTHER" id="PTHR37937">
    <property type="entry name" value="CONJUGATIVE TRANSFER: DNA TRANSPORT"/>
    <property type="match status" value="1"/>
</dbReference>
<comment type="subcellular location">
    <subcellularLocation>
        <location evidence="1">Cell membrane</location>
        <topology evidence="1">Multi-pass membrane protein</topology>
    </subcellularLocation>
</comment>
<dbReference type="CDD" id="cd01127">
    <property type="entry name" value="TrwB_TraG_TraD_VirD4"/>
    <property type="match status" value="1"/>
</dbReference>
<dbReference type="Gene3D" id="3.40.50.300">
    <property type="entry name" value="P-loop containing nucleotide triphosphate hydrolases"/>
    <property type="match status" value="1"/>
</dbReference>
<protein>
    <submittedName>
        <fullName evidence="8">Type IV secretory system conjugative DNA transfer family protein</fullName>
    </submittedName>
</protein>
<evidence type="ECO:0000256" key="6">
    <source>
        <dbReference type="ARBA" id="ARBA00023136"/>
    </source>
</evidence>
<dbReference type="InterPro" id="IPR027417">
    <property type="entry name" value="P-loop_NTPase"/>
</dbReference>
<organism evidence="8 9">
    <name type="scientific">Streptosporangium algeriense</name>
    <dbReference type="NCBI Taxonomy" id="1682748"/>
    <lineage>
        <taxon>Bacteria</taxon>
        <taxon>Bacillati</taxon>
        <taxon>Actinomycetota</taxon>
        <taxon>Actinomycetes</taxon>
        <taxon>Streptosporangiales</taxon>
        <taxon>Streptosporangiaceae</taxon>
        <taxon>Streptosporangium</taxon>
    </lineage>
</organism>
<reference evidence="9" key="1">
    <citation type="journal article" date="2019" name="Int. J. Syst. Evol. Microbiol.">
        <title>The Global Catalogue of Microorganisms (GCM) 10K type strain sequencing project: providing services to taxonomists for standard genome sequencing and annotation.</title>
        <authorList>
            <consortium name="The Broad Institute Genomics Platform"/>
            <consortium name="The Broad Institute Genome Sequencing Center for Infectious Disease"/>
            <person name="Wu L."/>
            <person name="Ma J."/>
        </authorList>
    </citation>
    <scope>NUCLEOTIDE SEQUENCE [LARGE SCALE GENOMIC DNA]</scope>
    <source>
        <strain evidence="9">CCUG 62974</strain>
    </source>
</reference>
<comment type="caution">
    <text evidence="8">The sequence shown here is derived from an EMBL/GenBank/DDBJ whole genome shotgun (WGS) entry which is preliminary data.</text>
</comment>
<dbReference type="EMBL" id="JBHTHX010000605">
    <property type="protein sequence ID" value="MFD0886421.1"/>
    <property type="molecule type" value="Genomic_DNA"/>
</dbReference>
<keyword evidence="4" id="KW-0812">Transmembrane</keyword>
<evidence type="ECO:0000256" key="2">
    <source>
        <dbReference type="ARBA" id="ARBA00008806"/>
    </source>
</evidence>
<accession>A0ABW3DRD3</accession>
<dbReference type="SUPFAM" id="SSF52540">
    <property type="entry name" value="P-loop containing nucleoside triphosphate hydrolases"/>
    <property type="match status" value="1"/>
</dbReference>
<feature type="region of interest" description="Disordered" evidence="7">
    <location>
        <begin position="477"/>
        <end position="515"/>
    </location>
</feature>
<sequence length="515" mass="56414">RPSLTWRDRWFGPRAAYSVYLGRARPWGRPTYATLKDVTLTIAAPQQGKSAAAVGRILDAPGPVIVTSIRGDLIAMTAGVRQSLGHLHVFNPAGVGDWGSTLRWNLVAGCKDPKVAVRRASYLVGGMQSSAVSDASFWADQAILTLAGYLHAGALAQVTLRTVHQWIVERDDTAMYVLTHHKGAHPESRLAVAEYLALPDRTQASVATTIRGCLRFLSNPNAAASVEPRSHAELFDIDQFLDGQDTLYLVAPAASSELAPLFLALVCEIFDRATTEGSMTRSEAIDPPLTMVLDEVANICPIPVDSWTTHAAGSGVILHLIGQAWSHFQERWGEHGAEVIWQASTCKILYTASSDVEMLERISRLAGDVRVQTGVERISEGKNAKGEAQHRTRPTYERVPVLPPSAMRQLPPWHAVVILADRQPTIVQVERGWLRKDYKAWVKSGRAIQLPGVTTVWPIPEPQPELLRTGRLADDLASRRERRGVTATPEEAPPLPLASPDEQGGRDWRPWGDGQ</sequence>
<proteinExistence type="inferred from homology"/>
<feature type="non-terminal residue" evidence="8">
    <location>
        <position position="1"/>
    </location>
</feature>
<comment type="similarity">
    <text evidence="2">Belongs to the VirD4/TraG family.</text>
</comment>
<evidence type="ECO:0000256" key="4">
    <source>
        <dbReference type="ARBA" id="ARBA00022692"/>
    </source>
</evidence>
<evidence type="ECO:0000313" key="8">
    <source>
        <dbReference type="EMBL" id="MFD0886421.1"/>
    </source>
</evidence>
<evidence type="ECO:0000256" key="1">
    <source>
        <dbReference type="ARBA" id="ARBA00004651"/>
    </source>
</evidence>
<evidence type="ECO:0000313" key="9">
    <source>
        <dbReference type="Proteomes" id="UP001597024"/>
    </source>
</evidence>
<keyword evidence="9" id="KW-1185">Reference proteome</keyword>
<evidence type="ECO:0000256" key="5">
    <source>
        <dbReference type="ARBA" id="ARBA00022989"/>
    </source>
</evidence>
<dbReference type="Proteomes" id="UP001597024">
    <property type="component" value="Unassembled WGS sequence"/>
</dbReference>
<gene>
    <name evidence="8" type="ORF">ACFQ08_17905</name>
</gene>
<dbReference type="InterPro" id="IPR003688">
    <property type="entry name" value="TraG/VirD4"/>
</dbReference>
<evidence type="ECO:0000256" key="3">
    <source>
        <dbReference type="ARBA" id="ARBA00022475"/>
    </source>
</evidence>
<dbReference type="Pfam" id="PF02534">
    <property type="entry name" value="T4SS-DNA_transf"/>
    <property type="match status" value="1"/>
</dbReference>
<feature type="compositionally biased region" description="Basic and acidic residues" evidence="7">
    <location>
        <begin position="503"/>
        <end position="515"/>
    </location>
</feature>
<dbReference type="PANTHER" id="PTHR37937:SF1">
    <property type="entry name" value="CONJUGATIVE TRANSFER: DNA TRANSPORT"/>
    <property type="match status" value="1"/>
</dbReference>